<evidence type="ECO:0000256" key="1">
    <source>
        <dbReference type="PROSITE-ProRule" id="PRU00169"/>
    </source>
</evidence>
<dbReference type="EMBL" id="UGTZ01000001">
    <property type="protein sequence ID" value="SUC31187.1"/>
    <property type="molecule type" value="Genomic_DNA"/>
</dbReference>
<evidence type="ECO:0000259" key="2">
    <source>
        <dbReference type="PROSITE" id="PS50110"/>
    </source>
</evidence>
<feature type="domain" description="Response regulatory" evidence="2">
    <location>
        <begin position="5"/>
        <end position="65"/>
    </location>
</feature>
<accession>A0A379FRB2</accession>
<organism evidence="3 4">
    <name type="scientific">Providencia rettgeri</name>
    <dbReference type="NCBI Taxonomy" id="587"/>
    <lineage>
        <taxon>Bacteria</taxon>
        <taxon>Pseudomonadati</taxon>
        <taxon>Pseudomonadota</taxon>
        <taxon>Gammaproteobacteria</taxon>
        <taxon>Enterobacterales</taxon>
        <taxon>Morganellaceae</taxon>
        <taxon>Providencia</taxon>
    </lineage>
</organism>
<dbReference type="PROSITE" id="PS50110">
    <property type="entry name" value="RESPONSE_REGULATORY"/>
    <property type="match status" value="1"/>
</dbReference>
<dbReference type="AlphaFoldDB" id="A0A379FRB2"/>
<feature type="modified residue" description="4-aspartylphosphate" evidence="1">
    <location>
        <position position="56"/>
    </location>
</feature>
<evidence type="ECO:0000313" key="3">
    <source>
        <dbReference type="EMBL" id="SUC31187.1"/>
    </source>
</evidence>
<keyword evidence="1" id="KW-0597">Phosphoprotein</keyword>
<sequence length="65" mass="7375">MSKYTVMIIDDHPIIRLGLRQLINTDTHFIITAECACCYEALSMAKQLKPNLIIIDTNIQGIKNI</sequence>
<protein>
    <submittedName>
        <fullName evidence="3">Transcriptional regulator</fullName>
    </submittedName>
</protein>
<dbReference type="Gene3D" id="3.40.50.2300">
    <property type="match status" value="1"/>
</dbReference>
<dbReference type="SUPFAM" id="SSF52172">
    <property type="entry name" value="CheY-like"/>
    <property type="match status" value="1"/>
</dbReference>
<dbReference type="InterPro" id="IPR011006">
    <property type="entry name" value="CheY-like_superfamily"/>
</dbReference>
<gene>
    <name evidence="3" type="ORF">NCTC11801_02135</name>
</gene>
<dbReference type="InterPro" id="IPR001789">
    <property type="entry name" value="Sig_transdc_resp-reg_receiver"/>
</dbReference>
<proteinExistence type="predicted"/>
<evidence type="ECO:0000313" key="4">
    <source>
        <dbReference type="Proteomes" id="UP000254208"/>
    </source>
</evidence>
<name>A0A379FRB2_PRORE</name>
<dbReference type="Proteomes" id="UP000254208">
    <property type="component" value="Unassembled WGS sequence"/>
</dbReference>
<dbReference type="Pfam" id="PF00072">
    <property type="entry name" value="Response_reg"/>
    <property type="match status" value="1"/>
</dbReference>
<dbReference type="GO" id="GO:0000160">
    <property type="term" value="P:phosphorelay signal transduction system"/>
    <property type="evidence" value="ECO:0007669"/>
    <property type="project" value="InterPro"/>
</dbReference>
<reference evidence="3 4" key="1">
    <citation type="submission" date="2018-06" db="EMBL/GenBank/DDBJ databases">
        <authorList>
            <consortium name="Pathogen Informatics"/>
            <person name="Doyle S."/>
        </authorList>
    </citation>
    <scope>NUCLEOTIDE SEQUENCE [LARGE SCALE GENOMIC DNA]</scope>
    <source>
        <strain evidence="3 4">NCTC11801</strain>
    </source>
</reference>